<dbReference type="InterPro" id="IPR023271">
    <property type="entry name" value="Aquaporin-like"/>
</dbReference>
<evidence type="ECO:0000313" key="11">
    <source>
        <dbReference type="EMBL" id="MBZ5740196.1"/>
    </source>
</evidence>
<gene>
    <name evidence="11" type="ORF">K8U61_18615</name>
</gene>
<keyword evidence="5 8" id="KW-0812">Transmembrane</keyword>
<dbReference type="CDD" id="cd00333">
    <property type="entry name" value="MIP"/>
    <property type="match status" value="1"/>
</dbReference>
<dbReference type="Proteomes" id="UP000780875">
    <property type="component" value="Unassembled WGS sequence"/>
</dbReference>
<keyword evidence="6 10" id="KW-1133">Transmembrane helix</keyword>
<feature type="region of interest" description="Disordered" evidence="9">
    <location>
        <begin position="297"/>
        <end position="341"/>
    </location>
</feature>
<feature type="transmembrane region" description="Helical" evidence="10">
    <location>
        <begin position="86"/>
        <end position="111"/>
    </location>
</feature>
<organism evidence="11 12">
    <name type="scientific">Nocardioides mangrovi</name>
    <dbReference type="NCBI Taxonomy" id="2874580"/>
    <lineage>
        <taxon>Bacteria</taxon>
        <taxon>Bacillati</taxon>
        <taxon>Actinomycetota</taxon>
        <taxon>Actinomycetes</taxon>
        <taxon>Propionibacteriales</taxon>
        <taxon>Nocardioidaceae</taxon>
        <taxon>Nocardioides</taxon>
    </lineage>
</organism>
<evidence type="ECO:0000256" key="2">
    <source>
        <dbReference type="ARBA" id="ARBA00006175"/>
    </source>
</evidence>
<dbReference type="PRINTS" id="PR00783">
    <property type="entry name" value="MINTRINSICP"/>
</dbReference>
<evidence type="ECO:0000313" key="12">
    <source>
        <dbReference type="Proteomes" id="UP000780875"/>
    </source>
</evidence>
<dbReference type="SUPFAM" id="SSF81338">
    <property type="entry name" value="Aquaporin-like"/>
    <property type="match status" value="1"/>
</dbReference>
<accession>A0ABS7UHP5</accession>
<keyword evidence="3 8" id="KW-0813">Transport</keyword>
<evidence type="ECO:0000256" key="5">
    <source>
        <dbReference type="ARBA" id="ARBA00022692"/>
    </source>
</evidence>
<evidence type="ECO:0000256" key="10">
    <source>
        <dbReference type="SAM" id="Phobius"/>
    </source>
</evidence>
<feature type="transmembrane region" description="Helical" evidence="10">
    <location>
        <begin position="168"/>
        <end position="189"/>
    </location>
</feature>
<feature type="compositionally biased region" description="Low complexity" evidence="9">
    <location>
        <begin position="314"/>
        <end position="324"/>
    </location>
</feature>
<evidence type="ECO:0000256" key="1">
    <source>
        <dbReference type="ARBA" id="ARBA00004651"/>
    </source>
</evidence>
<comment type="similarity">
    <text evidence="2 8">Belongs to the MIP/aquaporin (TC 1.A.8) family.</text>
</comment>
<comment type="caution">
    <text evidence="11">The sequence shown here is derived from an EMBL/GenBank/DDBJ whole genome shotgun (WGS) entry which is preliminary data.</text>
</comment>
<dbReference type="InterPro" id="IPR022357">
    <property type="entry name" value="MIP_CS"/>
</dbReference>
<protein>
    <submittedName>
        <fullName evidence="11">MIP family channel protein</fullName>
    </submittedName>
</protein>
<dbReference type="EMBL" id="JAIQZJ010000012">
    <property type="protein sequence ID" value="MBZ5740196.1"/>
    <property type="molecule type" value="Genomic_DNA"/>
</dbReference>
<proteinExistence type="inferred from homology"/>
<feature type="transmembrane region" description="Helical" evidence="10">
    <location>
        <begin position="12"/>
        <end position="31"/>
    </location>
</feature>
<dbReference type="NCBIfam" id="TIGR00861">
    <property type="entry name" value="MIP"/>
    <property type="match status" value="1"/>
</dbReference>
<dbReference type="Pfam" id="PF00230">
    <property type="entry name" value="MIP"/>
    <property type="match status" value="1"/>
</dbReference>
<dbReference type="PANTHER" id="PTHR19139">
    <property type="entry name" value="AQUAPORIN TRANSPORTER"/>
    <property type="match status" value="1"/>
</dbReference>
<comment type="subcellular location">
    <subcellularLocation>
        <location evidence="1">Cell membrane</location>
        <topology evidence="1">Multi-pass membrane protein</topology>
    </subcellularLocation>
</comment>
<dbReference type="PROSITE" id="PS00221">
    <property type="entry name" value="MIP"/>
    <property type="match status" value="1"/>
</dbReference>
<name>A0ABS7UHP5_9ACTN</name>
<evidence type="ECO:0000256" key="4">
    <source>
        <dbReference type="ARBA" id="ARBA00022475"/>
    </source>
</evidence>
<dbReference type="Gene3D" id="1.20.1080.10">
    <property type="entry name" value="Glycerol uptake facilitator protein"/>
    <property type="match status" value="1"/>
</dbReference>
<dbReference type="InterPro" id="IPR000425">
    <property type="entry name" value="MIP"/>
</dbReference>
<sequence>MADSTIQQKLTAEVIGTFVLVFFGCGSVIYAGQAKNFPSTVTTVGLTFGLAVMVMAYAFGRISGAHFNPAVSVGAAMGGRISWREVGLYVVAQLVGAVLGALALFILMQGWEGFDATNGMGQNSFGDVGSGYAWWAAFLLELVLTAMFVTVILAVTDERNEHPSLAPLAIGFTLAAIHFVAIPATGTSVNPARSIGPALFAGPDAITQLWLFILAPTIGAAIAGLAYPLLFGRAGEPVAGSGISFSRPRTAAHVPGYAAPDQYQQQWNQDTAVAAPAASAAAPVAEPIVQDGWQWDPVGQQWHPVGQTPEQWRAQQAAEAAAQQGETPEDGDAGTQVRPPS</sequence>
<evidence type="ECO:0000256" key="3">
    <source>
        <dbReference type="ARBA" id="ARBA00022448"/>
    </source>
</evidence>
<evidence type="ECO:0000256" key="8">
    <source>
        <dbReference type="RuleBase" id="RU000477"/>
    </source>
</evidence>
<reference evidence="11 12" key="1">
    <citation type="submission" date="2021-09" db="EMBL/GenBank/DDBJ databases">
        <title>Whole genome sequence of Nocardioides sp. GBK3QG-3.</title>
        <authorList>
            <person name="Tuo L."/>
        </authorList>
    </citation>
    <scope>NUCLEOTIDE SEQUENCE [LARGE SCALE GENOMIC DNA]</scope>
    <source>
        <strain evidence="11 12">GBK3QG-3</strain>
    </source>
</reference>
<dbReference type="InterPro" id="IPR034294">
    <property type="entry name" value="Aquaporin_transptr"/>
</dbReference>
<feature type="transmembrane region" description="Helical" evidence="10">
    <location>
        <begin position="131"/>
        <end position="156"/>
    </location>
</feature>
<feature type="transmembrane region" description="Helical" evidence="10">
    <location>
        <begin position="209"/>
        <end position="230"/>
    </location>
</feature>
<feature type="transmembrane region" description="Helical" evidence="10">
    <location>
        <begin position="37"/>
        <end position="59"/>
    </location>
</feature>
<evidence type="ECO:0000256" key="6">
    <source>
        <dbReference type="ARBA" id="ARBA00022989"/>
    </source>
</evidence>
<dbReference type="PANTHER" id="PTHR19139:SF199">
    <property type="entry name" value="MIP17260P"/>
    <property type="match status" value="1"/>
</dbReference>
<evidence type="ECO:0000256" key="7">
    <source>
        <dbReference type="ARBA" id="ARBA00023136"/>
    </source>
</evidence>
<keyword evidence="4" id="KW-1003">Cell membrane</keyword>
<evidence type="ECO:0000256" key="9">
    <source>
        <dbReference type="SAM" id="MobiDB-lite"/>
    </source>
</evidence>
<keyword evidence="12" id="KW-1185">Reference proteome</keyword>
<dbReference type="RefSeq" id="WP_224124555.1">
    <property type="nucleotide sequence ID" value="NZ_JAIQZJ010000012.1"/>
</dbReference>
<keyword evidence="7 10" id="KW-0472">Membrane</keyword>